<gene>
    <name evidence="1" type="primary">PLESTB002748</name>
    <name evidence="1" type="ORF">PLESTB_001703800</name>
</gene>
<proteinExistence type="predicted"/>
<accession>A0A9W6BZE4</accession>
<evidence type="ECO:0000313" key="2">
    <source>
        <dbReference type="Proteomes" id="UP001165080"/>
    </source>
</evidence>
<keyword evidence="2" id="KW-1185">Reference proteome</keyword>
<dbReference type="Proteomes" id="UP001165080">
    <property type="component" value="Unassembled WGS sequence"/>
</dbReference>
<protein>
    <submittedName>
        <fullName evidence="1">Uncharacterized protein</fullName>
    </submittedName>
</protein>
<reference evidence="1 2" key="1">
    <citation type="journal article" date="2023" name="Commun. Biol.">
        <title>Reorganization of the ancestral sex-determining regions during the evolution of trioecy in Pleodorina starrii.</title>
        <authorList>
            <person name="Takahashi K."/>
            <person name="Suzuki S."/>
            <person name="Kawai-Toyooka H."/>
            <person name="Yamamoto K."/>
            <person name="Hamaji T."/>
            <person name="Ootsuki R."/>
            <person name="Yamaguchi H."/>
            <person name="Kawachi M."/>
            <person name="Higashiyama T."/>
            <person name="Nozaki H."/>
        </authorList>
    </citation>
    <scope>NUCLEOTIDE SEQUENCE [LARGE SCALE GENOMIC DNA]</scope>
    <source>
        <strain evidence="1 2">NIES-4479</strain>
    </source>
</reference>
<dbReference type="AlphaFoldDB" id="A0A9W6BZE4"/>
<organism evidence="1 2">
    <name type="scientific">Pleodorina starrii</name>
    <dbReference type="NCBI Taxonomy" id="330485"/>
    <lineage>
        <taxon>Eukaryota</taxon>
        <taxon>Viridiplantae</taxon>
        <taxon>Chlorophyta</taxon>
        <taxon>core chlorophytes</taxon>
        <taxon>Chlorophyceae</taxon>
        <taxon>CS clade</taxon>
        <taxon>Chlamydomonadales</taxon>
        <taxon>Volvocaceae</taxon>
        <taxon>Pleodorina</taxon>
    </lineage>
</organism>
<dbReference type="EMBL" id="BRXU01000040">
    <property type="protein sequence ID" value="GLC60994.1"/>
    <property type="molecule type" value="Genomic_DNA"/>
</dbReference>
<comment type="caution">
    <text evidence="1">The sequence shown here is derived from an EMBL/GenBank/DDBJ whole genome shotgun (WGS) entry which is preliminary data.</text>
</comment>
<sequence>MTWHVAEGPGELGGQATYQLGNLLVAVERSLQRLIGDVRKNAEWLTKEVAELERETNPVLAAAHPTGNKPGRSILKVGPRVLRWF</sequence>
<name>A0A9W6BZE4_9CHLO</name>
<evidence type="ECO:0000313" key="1">
    <source>
        <dbReference type="EMBL" id="GLC60994.1"/>
    </source>
</evidence>